<feature type="binding site" evidence="10">
    <location>
        <position position="448"/>
    </location>
    <ligand>
        <name>ATP</name>
        <dbReference type="ChEBI" id="CHEBI:30616"/>
    </ligand>
</feature>
<evidence type="ECO:0000256" key="3">
    <source>
        <dbReference type="ARBA" id="ARBA00022723"/>
    </source>
</evidence>
<evidence type="ECO:0000256" key="4">
    <source>
        <dbReference type="ARBA" id="ARBA00022741"/>
    </source>
</evidence>
<dbReference type="InterPro" id="IPR008250">
    <property type="entry name" value="ATPase_P-typ_transduc_dom_A_sf"/>
</dbReference>
<feature type="compositionally biased region" description="Basic residues" evidence="13">
    <location>
        <begin position="17"/>
        <end position="26"/>
    </location>
</feature>
<evidence type="ECO:0000313" key="16">
    <source>
        <dbReference type="EMBL" id="JAE37253.1"/>
    </source>
</evidence>
<evidence type="ECO:0000256" key="11">
    <source>
        <dbReference type="PIRSR" id="PIRSR606539-3"/>
    </source>
</evidence>
<evidence type="ECO:0000256" key="13">
    <source>
        <dbReference type="SAM" id="MobiDB-lite"/>
    </source>
</evidence>
<dbReference type="GO" id="GO:0140326">
    <property type="term" value="F:ATPase-coupled intramembrane lipid transporter activity"/>
    <property type="evidence" value="ECO:0007669"/>
    <property type="project" value="UniProtKB-EC"/>
</dbReference>
<dbReference type="SUPFAM" id="SSF81653">
    <property type="entry name" value="Calcium ATPase, transduction domain A"/>
    <property type="match status" value="1"/>
</dbReference>
<keyword evidence="2 12" id="KW-0812">Transmembrane</keyword>
<comment type="similarity">
    <text evidence="1 12">Belongs to the cation transport ATPase (P-type) (TC 3.A.3) family. Type IV subfamily.</text>
</comment>
<feature type="transmembrane region" description="Helical" evidence="12">
    <location>
        <begin position="377"/>
        <end position="400"/>
    </location>
</feature>
<evidence type="ECO:0000256" key="10">
    <source>
        <dbReference type="PIRSR" id="PIRSR606539-2"/>
    </source>
</evidence>
<dbReference type="InterPro" id="IPR023298">
    <property type="entry name" value="ATPase_P-typ_TM_dom_sf"/>
</dbReference>
<evidence type="ECO:0000259" key="14">
    <source>
        <dbReference type="Pfam" id="PF00122"/>
    </source>
</evidence>
<accession>A0A0A9HWH3</accession>
<feature type="domain" description="P-type ATPase A" evidence="14">
    <location>
        <begin position="157"/>
        <end position="223"/>
    </location>
</feature>
<comment type="caution">
    <text evidence="12">Lacks conserved residue(s) required for the propagation of feature annotation.</text>
</comment>
<feature type="domain" description="P-type ATPase N-terminal" evidence="15">
    <location>
        <begin position="70"/>
        <end position="123"/>
    </location>
</feature>
<protein>
    <recommendedName>
        <fullName evidence="12">Phospholipid-transporting ATPase</fullName>
        <ecNumber evidence="12">7.6.2.1</ecNumber>
    </recommendedName>
</protein>
<evidence type="ECO:0000256" key="1">
    <source>
        <dbReference type="ARBA" id="ARBA00008109"/>
    </source>
</evidence>
<keyword evidence="5 10" id="KW-0067">ATP-binding</keyword>
<evidence type="ECO:0000256" key="2">
    <source>
        <dbReference type="ARBA" id="ARBA00022692"/>
    </source>
</evidence>
<dbReference type="PANTHER" id="PTHR24092:SF175">
    <property type="entry name" value="PHOSPHOLIPID-TRANSPORTING ATPASE"/>
    <property type="match status" value="1"/>
</dbReference>
<evidence type="ECO:0000259" key="15">
    <source>
        <dbReference type="Pfam" id="PF16209"/>
    </source>
</evidence>
<dbReference type="PROSITE" id="PS00154">
    <property type="entry name" value="ATPASE_E1_E2"/>
    <property type="match status" value="1"/>
</dbReference>
<organism evidence="16">
    <name type="scientific">Arundo donax</name>
    <name type="common">Giant reed</name>
    <name type="synonym">Donax arundinaceus</name>
    <dbReference type="NCBI Taxonomy" id="35708"/>
    <lineage>
        <taxon>Eukaryota</taxon>
        <taxon>Viridiplantae</taxon>
        <taxon>Streptophyta</taxon>
        <taxon>Embryophyta</taxon>
        <taxon>Tracheophyta</taxon>
        <taxon>Spermatophyta</taxon>
        <taxon>Magnoliopsida</taxon>
        <taxon>Liliopsida</taxon>
        <taxon>Poales</taxon>
        <taxon>Poaceae</taxon>
        <taxon>PACMAD clade</taxon>
        <taxon>Arundinoideae</taxon>
        <taxon>Arundineae</taxon>
        <taxon>Arundo</taxon>
    </lineage>
</organism>
<dbReference type="GO" id="GO:0000287">
    <property type="term" value="F:magnesium ion binding"/>
    <property type="evidence" value="ECO:0007669"/>
    <property type="project" value="UniProtKB-UniRule"/>
</dbReference>
<keyword evidence="12" id="KW-1278">Translocase</keyword>
<keyword evidence="3 11" id="KW-0479">Metal-binding</keyword>
<feature type="binding site" evidence="11">
    <location>
        <position position="448"/>
    </location>
    <ligand>
        <name>Mg(2+)</name>
        <dbReference type="ChEBI" id="CHEBI:18420"/>
    </ligand>
</feature>
<dbReference type="SUPFAM" id="SSF81665">
    <property type="entry name" value="Calcium ATPase, transmembrane domain M"/>
    <property type="match status" value="1"/>
</dbReference>
<dbReference type="Pfam" id="PF16209">
    <property type="entry name" value="PhoLip_ATPase_N"/>
    <property type="match status" value="1"/>
</dbReference>
<name>A0A0A9HWH3_ARUDO</name>
<dbReference type="FunFam" id="2.70.150.10:FF:000023">
    <property type="entry name" value="Phospholipid-transporting ATPase"/>
    <property type="match status" value="1"/>
</dbReference>
<reference evidence="16" key="2">
    <citation type="journal article" date="2015" name="Data Brief">
        <title>Shoot transcriptome of the giant reed, Arundo donax.</title>
        <authorList>
            <person name="Barrero R.A."/>
            <person name="Guerrero F.D."/>
            <person name="Moolhuijzen P."/>
            <person name="Goolsby J.A."/>
            <person name="Tidwell J."/>
            <person name="Bellgard S.E."/>
            <person name="Bellgard M.I."/>
        </authorList>
    </citation>
    <scope>NUCLEOTIDE SEQUENCE</scope>
    <source>
        <tissue evidence="16">Shoot tissue taken approximately 20 cm above the soil surface</tissue>
    </source>
</reference>
<feature type="binding site" evidence="10">
    <location>
        <position position="563"/>
    </location>
    <ligand>
        <name>ATP</name>
        <dbReference type="ChEBI" id="CHEBI:30616"/>
    </ligand>
</feature>
<comment type="subcellular location">
    <subcellularLocation>
        <location evidence="12">Membrane</location>
        <topology evidence="12">Multi-pass membrane protein</topology>
    </subcellularLocation>
</comment>
<dbReference type="PANTHER" id="PTHR24092">
    <property type="entry name" value="PROBABLE PHOSPHOLIPID-TRANSPORTING ATPASE"/>
    <property type="match status" value="1"/>
</dbReference>
<dbReference type="AlphaFoldDB" id="A0A0A9HWH3"/>
<feature type="region of interest" description="Disordered" evidence="13">
    <location>
        <begin position="43"/>
        <end position="62"/>
    </location>
</feature>
<dbReference type="InterPro" id="IPR032631">
    <property type="entry name" value="P-type_ATPase_N"/>
</dbReference>
<dbReference type="InterPro" id="IPR023299">
    <property type="entry name" value="ATPase_P-typ_cyto_dom_N"/>
</dbReference>
<dbReference type="Pfam" id="PF00122">
    <property type="entry name" value="E1-E2_ATPase"/>
    <property type="match status" value="1"/>
</dbReference>
<evidence type="ECO:0000256" key="7">
    <source>
        <dbReference type="ARBA" id="ARBA00023136"/>
    </source>
</evidence>
<dbReference type="GO" id="GO:0005886">
    <property type="term" value="C:plasma membrane"/>
    <property type="evidence" value="ECO:0007669"/>
    <property type="project" value="TreeGrafter"/>
</dbReference>
<keyword evidence="7 12" id="KW-0472">Membrane</keyword>
<reference evidence="16" key="1">
    <citation type="submission" date="2014-09" db="EMBL/GenBank/DDBJ databases">
        <authorList>
            <person name="Magalhaes I.L.F."/>
            <person name="Oliveira U."/>
            <person name="Santos F.R."/>
            <person name="Vidigal T.H.D.A."/>
            <person name="Brescovit A.D."/>
            <person name="Santos A.J."/>
        </authorList>
    </citation>
    <scope>NUCLEOTIDE SEQUENCE</scope>
    <source>
        <tissue evidence="16">Shoot tissue taken approximately 20 cm above the soil surface</tissue>
    </source>
</reference>
<evidence type="ECO:0000256" key="6">
    <source>
        <dbReference type="ARBA" id="ARBA00022989"/>
    </source>
</evidence>
<comment type="cofactor">
    <cofactor evidence="11">
        <name>Mg(2+)</name>
        <dbReference type="ChEBI" id="CHEBI:18420"/>
    </cofactor>
</comment>
<feature type="binding site" evidence="11">
    <location>
        <position position="446"/>
    </location>
    <ligand>
        <name>Mg(2+)</name>
        <dbReference type="ChEBI" id="CHEBI:18420"/>
    </ligand>
</feature>
<dbReference type="GO" id="GO:0045332">
    <property type="term" value="P:phospholipid translocation"/>
    <property type="evidence" value="ECO:0007669"/>
    <property type="project" value="TreeGrafter"/>
</dbReference>
<dbReference type="EMBL" id="GBRH01160643">
    <property type="protein sequence ID" value="JAE37253.1"/>
    <property type="molecule type" value="Transcribed_RNA"/>
</dbReference>
<sequence length="602" mass="67901">MADGGGGDDGNPNPNTNRRRSRRRNRRRSMCLSRLYSFACGRRPSVADDDPSSGIGGPGFSRVVNAGAQQQQQQMSSSNSISTTKYTVATFLPKSLFEQFRRVANVYFLITGCLAYTSLAPYTSASAVAPLVIFILATMVKEAVEDWRRNQQDTEVNNRMAKVFQDDAFRDAKWKDLHVGDIVKVEKDHFFPADLVLLSSSYKDTICYVETMNLDGETNLKLKQSLEVTSNLVDDESFSAFGAVIRCEDPNAHLYSFVGNIEIEEQQYSLSPQQLLLRDSKLRNTEFVYGAVIFTGHDTKVMQNAMKVPSKRSNIEKKMDWIIYLLLSSLILISVIGSIFFGIETREDLQDSRMKRWYLRPDDTQIYFDPKKPAISAVLHFLTAMMLYGYFIPISLYISIEIVKLLQALFINHDIHMYHEETDTPAHTRTSNLNEELGQVDTILTDKTGTLTCNSTEFIKCSITGTAYGRGITEVERAMAKRKGSPLIADMDRGIQHFQSEGKIAVKGFNFTDEHVMNGNWVNQPHSNVIEMFFQLLAICHACIPEIDEESGKISYEAESPDEAAFVVAARELGFTFYQRTQTGVSLHELDPLSGKQVDRSY</sequence>
<dbReference type="Gene3D" id="2.70.150.10">
    <property type="entry name" value="Calcium-transporting ATPase, cytoplasmic transduction domain A"/>
    <property type="match status" value="1"/>
</dbReference>
<dbReference type="GO" id="GO:0005524">
    <property type="term" value="F:ATP binding"/>
    <property type="evidence" value="ECO:0007669"/>
    <property type="project" value="UniProtKB-UniRule"/>
</dbReference>
<proteinExistence type="inferred from homology"/>
<keyword evidence="4 10" id="KW-0547">Nucleotide-binding</keyword>
<comment type="catalytic activity">
    <reaction evidence="8 12">
        <text>ATP + H2O + phospholipidSide 1 = ADP + phosphate + phospholipidSide 2.</text>
        <dbReference type="EC" id="7.6.2.1"/>
    </reaction>
</comment>
<evidence type="ECO:0000256" key="8">
    <source>
        <dbReference type="ARBA" id="ARBA00034036"/>
    </source>
</evidence>
<evidence type="ECO:0000256" key="5">
    <source>
        <dbReference type="ARBA" id="ARBA00022840"/>
    </source>
</evidence>
<feature type="transmembrane region" description="Helical" evidence="12">
    <location>
        <begin position="125"/>
        <end position="144"/>
    </location>
</feature>
<feature type="region of interest" description="Disordered" evidence="13">
    <location>
        <begin position="1"/>
        <end position="26"/>
    </location>
</feature>
<dbReference type="NCBIfam" id="TIGR01652">
    <property type="entry name" value="ATPase-Plipid"/>
    <property type="match status" value="1"/>
</dbReference>
<dbReference type="InterPro" id="IPR006539">
    <property type="entry name" value="P-type_ATPase_IV"/>
</dbReference>
<keyword evidence="6 12" id="KW-1133">Transmembrane helix</keyword>
<feature type="binding site" evidence="10">
    <location>
        <position position="446"/>
    </location>
    <ligand>
        <name>ATP</name>
        <dbReference type="ChEBI" id="CHEBI:30616"/>
    </ligand>
</feature>
<dbReference type="InterPro" id="IPR059000">
    <property type="entry name" value="ATPase_P-type_domA"/>
</dbReference>
<feature type="transmembrane region" description="Helical" evidence="12">
    <location>
        <begin position="321"/>
        <end position="343"/>
    </location>
</feature>
<evidence type="ECO:0000256" key="9">
    <source>
        <dbReference type="PIRSR" id="PIRSR606539-1"/>
    </source>
</evidence>
<evidence type="ECO:0000256" key="12">
    <source>
        <dbReference type="RuleBase" id="RU362033"/>
    </source>
</evidence>
<dbReference type="InterPro" id="IPR018303">
    <property type="entry name" value="ATPase_P-typ_P_site"/>
</dbReference>
<keyword evidence="11 12" id="KW-0460">Magnesium</keyword>
<dbReference type="EC" id="7.6.2.1" evidence="12"/>
<feature type="active site" description="4-aspartylphosphate intermediate" evidence="9">
    <location>
        <position position="446"/>
    </location>
</feature>
<dbReference type="Gene3D" id="3.40.1110.10">
    <property type="entry name" value="Calcium-transporting ATPase, cytoplasmic domain N"/>
    <property type="match status" value="1"/>
</dbReference>
<feature type="binding site" evidence="10">
    <location>
        <position position="447"/>
    </location>
    <ligand>
        <name>ATP</name>
        <dbReference type="ChEBI" id="CHEBI:30616"/>
    </ligand>
</feature>